<dbReference type="Gene3D" id="3.40.630.30">
    <property type="match status" value="1"/>
</dbReference>
<name>A0ABS2HDI4_9VIBR</name>
<organism evidence="2 3">
    <name type="scientific">Vibrio ulleungensis</name>
    <dbReference type="NCBI Taxonomy" id="2807619"/>
    <lineage>
        <taxon>Bacteria</taxon>
        <taxon>Pseudomonadati</taxon>
        <taxon>Pseudomonadota</taxon>
        <taxon>Gammaproteobacteria</taxon>
        <taxon>Vibrionales</taxon>
        <taxon>Vibrionaceae</taxon>
        <taxon>Vibrio</taxon>
    </lineage>
</organism>
<dbReference type="PROSITE" id="PS51186">
    <property type="entry name" value="GNAT"/>
    <property type="match status" value="1"/>
</dbReference>
<keyword evidence="3" id="KW-1185">Reference proteome</keyword>
<dbReference type="Pfam" id="PF00583">
    <property type="entry name" value="Acetyltransf_1"/>
    <property type="match status" value="1"/>
</dbReference>
<evidence type="ECO:0000313" key="2">
    <source>
        <dbReference type="EMBL" id="MBM7035059.1"/>
    </source>
</evidence>
<reference evidence="2 3" key="1">
    <citation type="submission" date="2021-02" db="EMBL/GenBank/DDBJ databases">
        <authorList>
            <person name="Park J.-S."/>
        </authorList>
    </citation>
    <scope>NUCLEOTIDE SEQUENCE [LARGE SCALE GENOMIC DNA]</scope>
    <source>
        <strain evidence="2 3">188UL20-2</strain>
    </source>
</reference>
<dbReference type="CDD" id="cd04301">
    <property type="entry name" value="NAT_SF"/>
    <property type="match status" value="1"/>
</dbReference>
<dbReference type="RefSeq" id="WP_205156694.1">
    <property type="nucleotide sequence ID" value="NZ_JAFEUM010000001.1"/>
</dbReference>
<protein>
    <submittedName>
        <fullName evidence="2">GNAT family N-acetyltransferase</fullName>
    </submittedName>
</protein>
<sequence length="256" mass="29360">MNQTYQGTIPPCGIFCGGCPRYVNCHDCLGAEYGCHQCKGIYQCCVTKKQLQFCHQCSSYPCFKFKQFARRWDKYGQDLIGNQAYLKTHGEITFRRYMRVGKVSQLDISPLLAEDVSSLIQPMTFAFDDDAFVHLGQEKMGPPGYDDGSFLTEYAINNSDSKAFKLVADGQPVGAFIVWWNPNGTSVLGNIFVDPAYQGRGFATQAWTYIERHFPTLKWRLDTPNWSTRNHRFYEQKCGFVKVDEQREGVIYEKSY</sequence>
<dbReference type="SUPFAM" id="SSF55729">
    <property type="entry name" value="Acyl-CoA N-acyltransferases (Nat)"/>
    <property type="match status" value="1"/>
</dbReference>
<dbReference type="Proteomes" id="UP000809621">
    <property type="component" value="Unassembled WGS sequence"/>
</dbReference>
<dbReference type="EMBL" id="JAFEUM010000001">
    <property type="protein sequence ID" value="MBM7035059.1"/>
    <property type="molecule type" value="Genomic_DNA"/>
</dbReference>
<evidence type="ECO:0000313" key="3">
    <source>
        <dbReference type="Proteomes" id="UP000809621"/>
    </source>
</evidence>
<comment type="caution">
    <text evidence="2">The sequence shown here is derived from an EMBL/GenBank/DDBJ whole genome shotgun (WGS) entry which is preliminary data.</text>
</comment>
<evidence type="ECO:0000259" key="1">
    <source>
        <dbReference type="PROSITE" id="PS51186"/>
    </source>
</evidence>
<dbReference type="InterPro" id="IPR016181">
    <property type="entry name" value="Acyl_CoA_acyltransferase"/>
</dbReference>
<feature type="domain" description="N-acetyltransferase" evidence="1">
    <location>
        <begin position="118"/>
        <end position="256"/>
    </location>
</feature>
<gene>
    <name evidence="2" type="ORF">JQC93_01465</name>
</gene>
<dbReference type="InterPro" id="IPR000182">
    <property type="entry name" value="GNAT_dom"/>
</dbReference>
<proteinExistence type="predicted"/>
<accession>A0ABS2HDI4</accession>